<dbReference type="Proteomes" id="UP001501319">
    <property type="component" value="Unassembled WGS sequence"/>
</dbReference>
<dbReference type="PANTHER" id="PTHR43386">
    <property type="entry name" value="OLIGOPEPTIDE TRANSPORT SYSTEM PERMEASE PROTEIN APPC"/>
    <property type="match status" value="1"/>
</dbReference>
<feature type="transmembrane region" description="Helical" evidence="7">
    <location>
        <begin position="114"/>
        <end position="140"/>
    </location>
</feature>
<dbReference type="PANTHER" id="PTHR43386:SF25">
    <property type="entry name" value="PEPTIDE ABC TRANSPORTER PERMEASE PROTEIN"/>
    <property type="match status" value="1"/>
</dbReference>
<reference evidence="9 10" key="1">
    <citation type="journal article" date="2019" name="Int. J. Syst. Evol. Microbiol.">
        <title>The Global Catalogue of Microorganisms (GCM) 10K type strain sequencing project: providing services to taxonomists for standard genome sequencing and annotation.</title>
        <authorList>
            <consortium name="The Broad Institute Genomics Platform"/>
            <consortium name="The Broad Institute Genome Sequencing Center for Infectious Disease"/>
            <person name="Wu L."/>
            <person name="Ma J."/>
        </authorList>
    </citation>
    <scope>NUCLEOTIDE SEQUENCE [LARGE SCALE GENOMIC DNA]</scope>
    <source>
        <strain evidence="9 10">JCM 14306</strain>
    </source>
</reference>
<evidence type="ECO:0000256" key="4">
    <source>
        <dbReference type="ARBA" id="ARBA00022692"/>
    </source>
</evidence>
<feature type="transmembrane region" description="Helical" evidence="7">
    <location>
        <begin position="6"/>
        <end position="26"/>
    </location>
</feature>
<dbReference type="InterPro" id="IPR000515">
    <property type="entry name" value="MetI-like"/>
</dbReference>
<comment type="subcellular location">
    <subcellularLocation>
        <location evidence="1 7">Cell membrane</location>
        <topology evidence="1 7">Multi-pass membrane protein</topology>
    </subcellularLocation>
</comment>
<evidence type="ECO:0000259" key="8">
    <source>
        <dbReference type="PROSITE" id="PS50928"/>
    </source>
</evidence>
<feature type="domain" description="ABC transmembrane type-1" evidence="8">
    <location>
        <begin position="66"/>
        <end position="255"/>
    </location>
</feature>
<keyword evidence="10" id="KW-1185">Reference proteome</keyword>
<keyword evidence="3" id="KW-1003">Cell membrane</keyword>
<dbReference type="InterPro" id="IPR050366">
    <property type="entry name" value="BP-dependent_transpt_permease"/>
</dbReference>
<protein>
    <submittedName>
        <fullName evidence="9">ABC transporter permease</fullName>
    </submittedName>
</protein>
<dbReference type="EMBL" id="BAAANE010000004">
    <property type="protein sequence ID" value="GAA1627487.1"/>
    <property type="molecule type" value="Genomic_DNA"/>
</dbReference>
<keyword evidence="5 7" id="KW-1133">Transmembrane helix</keyword>
<dbReference type="Pfam" id="PF00528">
    <property type="entry name" value="BPD_transp_1"/>
    <property type="match status" value="1"/>
</dbReference>
<dbReference type="InterPro" id="IPR035906">
    <property type="entry name" value="MetI-like_sf"/>
</dbReference>
<sequence>MLTGRVILGATLVGIVLVVAVVGLFWTPYPTSLPDLPNRFQSPSLNHLMGTDELGRDIFSRAMVGARTSLIISLSAVLLATAVGTLVGFVAGYAGGVVDLVLSRLLDILLAVPALVLALGIVAMLGASGTSVTIALAWAYTPTFARVFRGVVVAARDHPYVEASRGLGLSAPVVIAKDLLPTVLPVMVVQVTTALAWGIMDEAGLGFLGLGVQPPAPSWGSLLIEGRQYLYDAPWLPIGAGVFVIIAVLGTNLLGDGLRDVLDPRSWTTRHSGRRARA</sequence>
<evidence type="ECO:0000256" key="7">
    <source>
        <dbReference type="RuleBase" id="RU363032"/>
    </source>
</evidence>
<dbReference type="SUPFAM" id="SSF161098">
    <property type="entry name" value="MetI-like"/>
    <property type="match status" value="1"/>
</dbReference>
<organism evidence="9 10">
    <name type="scientific">Kribbella alba</name>
    <dbReference type="NCBI Taxonomy" id="190197"/>
    <lineage>
        <taxon>Bacteria</taxon>
        <taxon>Bacillati</taxon>
        <taxon>Actinomycetota</taxon>
        <taxon>Actinomycetes</taxon>
        <taxon>Propionibacteriales</taxon>
        <taxon>Kribbellaceae</taxon>
        <taxon>Kribbella</taxon>
    </lineage>
</organism>
<evidence type="ECO:0000256" key="2">
    <source>
        <dbReference type="ARBA" id="ARBA00022448"/>
    </source>
</evidence>
<dbReference type="PROSITE" id="PS50928">
    <property type="entry name" value="ABC_TM1"/>
    <property type="match status" value="1"/>
</dbReference>
<gene>
    <name evidence="9" type="ORF">GCM10009744_14110</name>
</gene>
<comment type="caution">
    <text evidence="9">The sequence shown here is derived from an EMBL/GenBank/DDBJ whole genome shotgun (WGS) entry which is preliminary data.</text>
</comment>
<name>A0ABN2F4S2_9ACTN</name>
<dbReference type="Gene3D" id="1.10.3720.10">
    <property type="entry name" value="MetI-like"/>
    <property type="match status" value="1"/>
</dbReference>
<feature type="transmembrane region" description="Helical" evidence="7">
    <location>
        <begin position="235"/>
        <end position="255"/>
    </location>
</feature>
<evidence type="ECO:0000256" key="5">
    <source>
        <dbReference type="ARBA" id="ARBA00022989"/>
    </source>
</evidence>
<evidence type="ECO:0000256" key="1">
    <source>
        <dbReference type="ARBA" id="ARBA00004651"/>
    </source>
</evidence>
<evidence type="ECO:0000313" key="10">
    <source>
        <dbReference type="Proteomes" id="UP001501319"/>
    </source>
</evidence>
<evidence type="ECO:0000256" key="6">
    <source>
        <dbReference type="ARBA" id="ARBA00023136"/>
    </source>
</evidence>
<keyword evidence="2 7" id="KW-0813">Transport</keyword>
<comment type="similarity">
    <text evidence="7">Belongs to the binding-protein-dependent transport system permease family.</text>
</comment>
<keyword evidence="6 7" id="KW-0472">Membrane</keyword>
<feature type="transmembrane region" description="Helical" evidence="7">
    <location>
        <begin position="70"/>
        <end position="94"/>
    </location>
</feature>
<accession>A0ABN2F4S2</accession>
<evidence type="ECO:0000313" key="9">
    <source>
        <dbReference type="EMBL" id="GAA1627487.1"/>
    </source>
</evidence>
<dbReference type="CDD" id="cd06261">
    <property type="entry name" value="TM_PBP2"/>
    <property type="match status" value="1"/>
</dbReference>
<proteinExistence type="inferred from homology"/>
<keyword evidence="4 7" id="KW-0812">Transmembrane</keyword>
<evidence type="ECO:0000256" key="3">
    <source>
        <dbReference type="ARBA" id="ARBA00022475"/>
    </source>
</evidence>